<dbReference type="Proteomes" id="UP000790377">
    <property type="component" value="Unassembled WGS sequence"/>
</dbReference>
<gene>
    <name evidence="1" type="ORF">BJ138DRAFT_1012992</name>
</gene>
<reference evidence="1" key="1">
    <citation type="journal article" date="2021" name="New Phytol.">
        <title>Evolutionary innovations through gain and loss of genes in the ectomycorrhizal Boletales.</title>
        <authorList>
            <person name="Wu G."/>
            <person name="Miyauchi S."/>
            <person name="Morin E."/>
            <person name="Kuo A."/>
            <person name="Drula E."/>
            <person name="Varga T."/>
            <person name="Kohler A."/>
            <person name="Feng B."/>
            <person name="Cao Y."/>
            <person name="Lipzen A."/>
            <person name="Daum C."/>
            <person name="Hundley H."/>
            <person name="Pangilinan J."/>
            <person name="Johnson J."/>
            <person name="Barry K."/>
            <person name="LaButti K."/>
            <person name="Ng V."/>
            <person name="Ahrendt S."/>
            <person name="Min B."/>
            <person name="Choi I.G."/>
            <person name="Park H."/>
            <person name="Plett J.M."/>
            <person name="Magnuson J."/>
            <person name="Spatafora J.W."/>
            <person name="Nagy L.G."/>
            <person name="Henrissat B."/>
            <person name="Grigoriev I.V."/>
            <person name="Yang Z.L."/>
            <person name="Xu J."/>
            <person name="Martin F.M."/>
        </authorList>
    </citation>
    <scope>NUCLEOTIDE SEQUENCE</scope>
    <source>
        <strain evidence="1">ATCC 28755</strain>
    </source>
</reference>
<sequence>MTQRREALFPSGSIGRVQGASIARSASRESLSAHPLASTSEVTVARDISPGQKYVPYTPRQRITTTTTTSTPATTSKAQTVNAKAAAASIGVDTGSLGMAMVDKLTSEGEEWGEIWTAITKGGASLLLPLEHVSVEITPQLVRDHVVFTNTQHDEHVSVLTMSGLRGQLVNSVLTFRSTLSPASKSPRATLLSTLPPQHTYPSYTISAHAPSLPLPQKPAKPPLPPRPPARPASAQPSSRLSMPFASLFGQRPATPPTSTTPLPPHVTADADHPIEIAAYTIDRHVSFQHVAHDIISALSAEIAADLAQENVPPHVVDKVQAFAACLRPFVRAPLPEKKKLHDIGAGKPPYVVNTLADGPDDIGERFQEFYAQVEDDLRAGEDLGNGDDNDNDQATTTEEERKEVRIREILECVERTLCTLFYDRLFLPSSHDTPHYDATHADDATHDAALSSRVAALNMLDLRLEHLGVDLGDNAGTGGEGVEGVVRACGQMLSQLDATCRAPGDKAAVLVAAHKVVIDGLSKLPPIRLKTGDDEPAKPTHPHSEAKTTHPEAEAKTTPEAKPAHDHSAPTEDIPIPIVASPDTIGPPIPLPLPVPLLVEPSTHMDADADADADASQSQSRSAPNPTLASTSTSTTSNPSPATNTTPTPASNAPTPTPTHTPISTDLLLPLIIYAVVRANPPRLVSHLLFTQRFRNRSPGLGEETFCLINLLAVAEFLENVDLAALGLEDAAKVMSTAELAPIPIVRADNALNLRDPLSLSLPGRIDNLSLRGRVDNIAGSANKVISGVVDSSFGVLRSLLPGDRAAGGVAQDPNPHSSDAVAIPPAAGLVRRESGFSIGSFSLGTPGGGFSLGAPGSILGASLPGKARSGSVHGGNEEEGRQLVAVSRPGSVRDGAYLSERVGEEGDEEGGSEEDVGEDEGEGDEEAEGADAVEGETQEPGSTHDARSIRSFESMMGDKRAHPGSNRRRKHRQRLLGDKSDKDTADTHAPKDKEKLTRKSLTDRLASVPGLGRLSGDTHRDKPTPSLSLPQPPPASLPLSVSPPIISPPPHPSQSFRLPPPNRRFLECEEGDLKVSEVGALLRAYRELVQAVEGLGAGGGGGVQEG</sequence>
<name>A0ACB8A6Q5_9AGAM</name>
<proteinExistence type="predicted"/>
<keyword evidence="2" id="KW-1185">Reference proteome</keyword>
<accession>A0ACB8A6Q5</accession>
<dbReference type="EMBL" id="MU267828">
    <property type="protein sequence ID" value="KAH7908353.1"/>
    <property type="molecule type" value="Genomic_DNA"/>
</dbReference>
<evidence type="ECO:0000313" key="1">
    <source>
        <dbReference type="EMBL" id="KAH7908353.1"/>
    </source>
</evidence>
<protein>
    <submittedName>
        <fullName evidence="1">Uncharacterized protein</fullName>
    </submittedName>
</protein>
<comment type="caution">
    <text evidence="1">The sequence shown here is derived from an EMBL/GenBank/DDBJ whole genome shotgun (WGS) entry which is preliminary data.</text>
</comment>
<organism evidence="1 2">
    <name type="scientific">Hygrophoropsis aurantiaca</name>
    <dbReference type="NCBI Taxonomy" id="72124"/>
    <lineage>
        <taxon>Eukaryota</taxon>
        <taxon>Fungi</taxon>
        <taxon>Dikarya</taxon>
        <taxon>Basidiomycota</taxon>
        <taxon>Agaricomycotina</taxon>
        <taxon>Agaricomycetes</taxon>
        <taxon>Agaricomycetidae</taxon>
        <taxon>Boletales</taxon>
        <taxon>Coniophorineae</taxon>
        <taxon>Hygrophoropsidaceae</taxon>
        <taxon>Hygrophoropsis</taxon>
    </lineage>
</organism>
<evidence type="ECO:0000313" key="2">
    <source>
        <dbReference type="Proteomes" id="UP000790377"/>
    </source>
</evidence>